<sequence length="388" mass="42970">MAWLISCSDFLIIYVTLLLSISFRSSGSPLEKTSAFFIFGDSTVDPGNNNYITTIPENRADYSPYGQNGFFEVPTGRFSDGRVIVDFIADYAKLPVIPPFLQPSAEFTNGGNFASGGAGILSQTNQGFVIDLQTQVNNFKEVKNSLSEKLGDAQARQLISEAVYFISIGSNDYMGGYLGNPKMREYYPPEEYVGMVIGNLTRAIQVLYEEGARKFGFLSLSPLGCLPALRALNPKASEGGCFEEACALALAHNNALSAVLLSLEHILKDFKYCNSNFYSWLNDRIIHPSMYDFKEGVNACCGTGPYGGIFTCGGTKKVANYQLCDNADDYVWWDSFHPTERIHEQFAKALWNGPPFSVGPYNLEDLFSNKEELTIADIVDDPKEDKFF</sequence>
<dbReference type="PANTHER" id="PTHR45966">
    <property type="entry name" value="GDSL-LIKE LIPASE/ACYLHYDROLASE"/>
    <property type="match status" value="1"/>
</dbReference>
<dbReference type="InterPro" id="IPR044552">
    <property type="entry name" value="GLIP1-5/GLL25"/>
</dbReference>
<comment type="caution">
    <text evidence="4">The sequence shown here is derived from an EMBL/GenBank/DDBJ whole genome shotgun (WGS) entry which is preliminary data.</text>
</comment>
<evidence type="ECO:0000256" key="3">
    <source>
        <dbReference type="SAM" id="SignalP"/>
    </source>
</evidence>
<dbReference type="InterPro" id="IPR036514">
    <property type="entry name" value="SGNH_hydro_sf"/>
</dbReference>
<dbReference type="GO" id="GO:0016298">
    <property type="term" value="F:lipase activity"/>
    <property type="evidence" value="ECO:0007669"/>
    <property type="project" value="TreeGrafter"/>
</dbReference>
<dbReference type="OrthoDB" id="1600564at2759"/>
<dbReference type="Gene3D" id="3.40.50.1110">
    <property type="entry name" value="SGNH hydrolase"/>
    <property type="match status" value="1"/>
</dbReference>
<accession>A0A835D7V1</accession>
<dbReference type="InterPro" id="IPR035669">
    <property type="entry name" value="SGNH_plant_lipase-like"/>
</dbReference>
<evidence type="ECO:0008006" key="6">
    <source>
        <dbReference type="Google" id="ProtNLM"/>
    </source>
</evidence>
<reference evidence="4 5" key="1">
    <citation type="submission" date="2020-04" db="EMBL/GenBank/DDBJ databases">
        <title>Plant Genome Project.</title>
        <authorList>
            <person name="Zhang R.-G."/>
        </authorList>
    </citation>
    <scope>NUCLEOTIDE SEQUENCE [LARGE SCALE GENOMIC DNA]</scope>
    <source>
        <strain evidence="4">YNK0</strain>
        <tissue evidence="4">Leaf</tissue>
    </source>
</reference>
<evidence type="ECO:0000256" key="2">
    <source>
        <dbReference type="ARBA" id="ARBA00022729"/>
    </source>
</evidence>
<evidence type="ECO:0000313" key="5">
    <source>
        <dbReference type="Proteomes" id="UP000655225"/>
    </source>
</evidence>
<name>A0A835D7V1_TETSI</name>
<comment type="similarity">
    <text evidence="1">Belongs to the 'GDSL' lipolytic enzyme family.</text>
</comment>
<dbReference type="AlphaFoldDB" id="A0A835D7V1"/>
<organism evidence="4 5">
    <name type="scientific">Tetracentron sinense</name>
    <name type="common">Spur-leaf</name>
    <dbReference type="NCBI Taxonomy" id="13715"/>
    <lineage>
        <taxon>Eukaryota</taxon>
        <taxon>Viridiplantae</taxon>
        <taxon>Streptophyta</taxon>
        <taxon>Embryophyta</taxon>
        <taxon>Tracheophyta</taxon>
        <taxon>Spermatophyta</taxon>
        <taxon>Magnoliopsida</taxon>
        <taxon>Trochodendrales</taxon>
        <taxon>Trochodendraceae</taxon>
        <taxon>Tetracentron</taxon>
    </lineage>
</organism>
<evidence type="ECO:0000256" key="1">
    <source>
        <dbReference type="ARBA" id="ARBA00008668"/>
    </source>
</evidence>
<proteinExistence type="inferred from homology"/>
<dbReference type="EMBL" id="JABCRI010000015">
    <property type="protein sequence ID" value="KAF8393688.1"/>
    <property type="molecule type" value="Genomic_DNA"/>
</dbReference>
<dbReference type="InterPro" id="IPR001087">
    <property type="entry name" value="GDSL"/>
</dbReference>
<dbReference type="Pfam" id="PF00657">
    <property type="entry name" value="Lipase_GDSL"/>
    <property type="match status" value="1"/>
</dbReference>
<evidence type="ECO:0000313" key="4">
    <source>
        <dbReference type="EMBL" id="KAF8393688.1"/>
    </source>
</evidence>
<dbReference type="CDD" id="cd01837">
    <property type="entry name" value="SGNH_plant_lipase_like"/>
    <property type="match status" value="1"/>
</dbReference>
<gene>
    <name evidence="4" type="ORF">HHK36_021935</name>
</gene>
<dbReference type="Proteomes" id="UP000655225">
    <property type="component" value="Unassembled WGS sequence"/>
</dbReference>
<protein>
    <recommendedName>
        <fullName evidence="6">GDSL esterase/lipase 5-like</fullName>
    </recommendedName>
</protein>
<keyword evidence="2 3" id="KW-0732">Signal</keyword>
<dbReference type="PANTHER" id="PTHR45966:SF13">
    <property type="entry name" value="GDSL ESTERASE_LIPASE"/>
    <property type="match status" value="1"/>
</dbReference>
<dbReference type="OMA" id="VNACCGT"/>
<keyword evidence="5" id="KW-1185">Reference proteome</keyword>
<feature type="chain" id="PRO_5032727530" description="GDSL esterase/lipase 5-like" evidence="3">
    <location>
        <begin position="28"/>
        <end position="388"/>
    </location>
</feature>
<dbReference type="SUPFAM" id="SSF52266">
    <property type="entry name" value="SGNH hydrolase"/>
    <property type="match status" value="1"/>
</dbReference>
<feature type="signal peptide" evidence="3">
    <location>
        <begin position="1"/>
        <end position="27"/>
    </location>
</feature>